<dbReference type="EMBL" id="LTAY01000026">
    <property type="protein sequence ID" value="OPX49096.1"/>
    <property type="molecule type" value="Genomic_DNA"/>
</dbReference>
<comment type="caution">
    <text evidence="10">The sequence shown here is derived from an EMBL/GenBank/DDBJ whole genome shotgun (WGS) entry which is preliminary data.</text>
</comment>
<protein>
    <submittedName>
        <fullName evidence="10">ABC transporter permease YtrF</fullName>
    </submittedName>
</protein>
<dbReference type="InterPro" id="IPR050250">
    <property type="entry name" value="Macrolide_Exporter_MacB"/>
</dbReference>
<sequence>MKKLDGINIGIQDVRKRKTRSILTGIAIAVGCMLLVAMQGMGDTINKTASSFIESFGDMSQVMVLPQKYDKNNNFALQFQEQSNNGMQLLPYTQNVQLNPKEKSNEKKITDDTLKSLSKIEGVKNVVAYEASRASEVKIDGVKKDGESVVVLGYDSNYKYTDQVKVIAGKDLTGNQNGVLVKKEYLEQMGVKDFNSVIGKKITLILSMPSIDGITMPSKKIEKTIEGVYENKNSYYPGSIMGLESMTNEMQAYYTGKNVKDVTPNYSMVTLNTTAKKYINPIMNDINNNLGYTTFNLGEVVGLASIFTSFVGGVLDIGAIIVIIVASVGLINTMTMTIQEKKKWIGIMRSIGAKKGNIVTIFLAQAVFIGIIGGIVGCILAVIGIWLVNIYLSSSGKDFHIILTWANLWLGFIVTVVVSTIAGIIPARKAAKLNVIEIINEE</sequence>
<dbReference type="RefSeq" id="WP_080022146.1">
    <property type="nucleotide sequence ID" value="NZ_LTAY01000026.1"/>
</dbReference>
<keyword evidence="3 7" id="KW-0812">Transmembrane</keyword>
<feature type="transmembrane region" description="Helical" evidence="7">
    <location>
        <begin position="408"/>
        <end position="427"/>
    </location>
</feature>
<evidence type="ECO:0000259" key="9">
    <source>
        <dbReference type="Pfam" id="PF12704"/>
    </source>
</evidence>
<evidence type="ECO:0000313" key="10">
    <source>
        <dbReference type="EMBL" id="OPX49096.1"/>
    </source>
</evidence>
<dbReference type="GO" id="GO:0022857">
    <property type="term" value="F:transmembrane transporter activity"/>
    <property type="evidence" value="ECO:0007669"/>
    <property type="project" value="TreeGrafter"/>
</dbReference>
<organism evidence="10 11">
    <name type="scientific">Clostridium thermobutyricum DSM 4928</name>
    <dbReference type="NCBI Taxonomy" id="1121339"/>
    <lineage>
        <taxon>Bacteria</taxon>
        <taxon>Bacillati</taxon>
        <taxon>Bacillota</taxon>
        <taxon>Clostridia</taxon>
        <taxon>Eubacteriales</taxon>
        <taxon>Clostridiaceae</taxon>
        <taxon>Clostridium</taxon>
    </lineage>
</organism>
<dbReference type="GO" id="GO:0005886">
    <property type="term" value="C:plasma membrane"/>
    <property type="evidence" value="ECO:0007669"/>
    <property type="project" value="UniProtKB-SubCell"/>
</dbReference>
<evidence type="ECO:0000256" key="7">
    <source>
        <dbReference type="SAM" id="Phobius"/>
    </source>
</evidence>
<feature type="domain" description="ABC3 transporter permease C-terminal" evidence="8">
    <location>
        <begin position="319"/>
        <end position="434"/>
    </location>
</feature>
<feature type="transmembrane region" description="Helical" evidence="7">
    <location>
        <begin position="317"/>
        <end position="338"/>
    </location>
</feature>
<evidence type="ECO:0000256" key="6">
    <source>
        <dbReference type="ARBA" id="ARBA00038076"/>
    </source>
</evidence>
<dbReference type="PANTHER" id="PTHR30572:SF4">
    <property type="entry name" value="ABC TRANSPORTER PERMEASE YTRF"/>
    <property type="match status" value="1"/>
</dbReference>
<dbReference type="Pfam" id="PF12704">
    <property type="entry name" value="MacB_PCD"/>
    <property type="match status" value="1"/>
</dbReference>
<evidence type="ECO:0000313" key="11">
    <source>
        <dbReference type="Proteomes" id="UP000191448"/>
    </source>
</evidence>
<dbReference type="PANTHER" id="PTHR30572">
    <property type="entry name" value="MEMBRANE COMPONENT OF TRANSPORTER-RELATED"/>
    <property type="match status" value="1"/>
</dbReference>
<proteinExistence type="inferred from homology"/>
<evidence type="ECO:0000256" key="5">
    <source>
        <dbReference type="ARBA" id="ARBA00023136"/>
    </source>
</evidence>
<name>A0A1V4SXA6_9CLOT</name>
<dbReference type="AlphaFoldDB" id="A0A1V4SXA6"/>
<evidence type="ECO:0000256" key="2">
    <source>
        <dbReference type="ARBA" id="ARBA00022475"/>
    </source>
</evidence>
<evidence type="ECO:0000256" key="3">
    <source>
        <dbReference type="ARBA" id="ARBA00022692"/>
    </source>
</evidence>
<dbReference type="InterPro" id="IPR025857">
    <property type="entry name" value="MacB_PCD"/>
</dbReference>
<evidence type="ECO:0000259" key="8">
    <source>
        <dbReference type="Pfam" id="PF02687"/>
    </source>
</evidence>
<dbReference type="PROSITE" id="PS51257">
    <property type="entry name" value="PROKAR_LIPOPROTEIN"/>
    <property type="match status" value="1"/>
</dbReference>
<reference evidence="10 11" key="1">
    <citation type="submission" date="2016-02" db="EMBL/GenBank/DDBJ databases">
        <title>Genome sequence of Clostridium thermobutyricum DSM 4928.</title>
        <authorList>
            <person name="Poehlein A."/>
            <person name="Daniel R."/>
        </authorList>
    </citation>
    <scope>NUCLEOTIDE SEQUENCE [LARGE SCALE GENOMIC DNA]</scope>
    <source>
        <strain evidence="10 11">DSM 4928</strain>
    </source>
</reference>
<feature type="domain" description="MacB-like periplasmic core" evidence="9">
    <location>
        <begin position="21"/>
        <end position="233"/>
    </location>
</feature>
<dbReference type="OrthoDB" id="9770099at2"/>
<dbReference type="InterPro" id="IPR003838">
    <property type="entry name" value="ABC3_permease_C"/>
</dbReference>
<gene>
    <name evidence="10" type="primary">ytrF_2</name>
    <name evidence="10" type="ORF">CLTHE_08500</name>
</gene>
<keyword evidence="4 7" id="KW-1133">Transmembrane helix</keyword>
<accession>A0A1V4SXA6</accession>
<comment type="similarity">
    <text evidence="6">Belongs to the ABC-4 integral membrane protein family.</text>
</comment>
<feature type="transmembrane region" description="Helical" evidence="7">
    <location>
        <begin position="21"/>
        <end position="41"/>
    </location>
</feature>
<keyword evidence="5 7" id="KW-0472">Membrane</keyword>
<dbReference type="Proteomes" id="UP000191448">
    <property type="component" value="Unassembled WGS sequence"/>
</dbReference>
<keyword evidence="2" id="KW-1003">Cell membrane</keyword>
<dbReference type="Pfam" id="PF02687">
    <property type="entry name" value="FtsX"/>
    <property type="match status" value="1"/>
</dbReference>
<comment type="subcellular location">
    <subcellularLocation>
        <location evidence="1">Cell membrane</location>
        <topology evidence="1">Multi-pass membrane protein</topology>
    </subcellularLocation>
</comment>
<evidence type="ECO:0000256" key="4">
    <source>
        <dbReference type="ARBA" id="ARBA00022989"/>
    </source>
</evidence>
<feature type="transmembrane region" description="Helical" evidence="7">
    <location>
        <begin position="359"/>
        <end position="388"/>
    </location>
</feature>
<evidence type="ECO:0000256" key="1">
    <source>
        <dbReference type="ARBA" id="ARBA00004651"/>
    </source>
</evidence>